<gene>
    <name evidence="2" type="ORF">CKO43_13530</name>
</gene>
<evidence type="ECO:0000313" key="2">
    <source>
        <dbReference type="EMBL" id="MBK1713797.1"/>
    </source>
</evidence>
<dbReference type="Proteomes" id="UP001041814">
    <property type="component" value="Unassembled WGS sequence"/>
</dbReference>
<reference evidence="2" key="2">
    <citation type="journal article" date="2020" name="Microorganisms">
        <title>Osmotic Adaptation and Compatible Solute Biosynthesis of Phototrophic Bacteria as Revealed from Genome Analyses.</title>
        <authorList>
            <person name="Imhoff J.F."/>
            <person name="Rahn T."/>
            <person name="Kunzel S."/>
            <person name="Keller A."/>
            <person name="Neulinger S.C."/>
        </authorList>
    </citation>
    <scope>NUCLEOTIDE SEQUENCE</scope>
    <source>
        <strain evidence="2">IM 151</strain>
    </source>
</reference>
<sequence length="188" mass="19875">MKTERRAAAAAVLAAHALLLAGLASLLPPRERQVAAPASVSWLRLLTDSPKPQPDAPPGRERPRLPAAPARSAQLALQAPAAAALPSAATPAAEPAAPAPLLLTLPRGGAARVERSPALDDARANTPRPNLETRIAKTLEKDWTEELLPDGSRRYRRGTDCVVVKDSRIAVLDPFSLVARNARMAGYC</sequence>
<protein>
    <submittedName>
        <fullName evidence="2">Uncharacterized protein</fullName>
    </submittedName>
</protein>
<accession>A0ABS1DUT5</accession>
<organism evidence="2 3">
    <name type="scientific">Rubrivivax gelatinosus</name>
    <name type="common">Rhodocyclus gelatinosus</name>
    <name type="synonym">Rhodopseudomonas gelatinosa</name>
    <dbReference type="NCBI Taxonomy" id="28068"/>
    <lineage>
        <taxon>Bacteria</taxon>
        <taxon>Pseudomonadati</taxon>
        <taxon>Pseudomonadota</taxon>
        <taxon>Betaproteobacteria</taxon>
        <taxon>Burkholderiales</taxon>
        <taxon>Sphaerotilaceae</taxon>
        <taxon>Rubrivivax</taxon>
    </lineage>
</organism>
<reference evidence="2" key="1">
    <citation type="submission" date="2017-08" db="EMBL/GenBank/DDBJ databases">
        <authorList>
            <person name="Imhoff J.F."/>
            <person name="Rahn T."/>
            <person name="Kuenzel S."/>
            <person name="Neulinger S.C."/>
        </authorList>
    </citation>
    <scope>NUCLEOTIDE SEQUENCE</scope>
    <source>
        <strain evidence="2">IM 151</strain>
    </source>
</reference>
<evidence type="ECO:0000256" key="1">
    <source>
        <dbReference type="SAM" id="MobiDB-lite"/>
    </source>
</evidence>
<feature type="region of interest" description="Disordered" evidence="1">
    <location>
        <begin position="47"/>
        <end position="72"/>
    </location>
</feature>
<keyword evidence="3" id="KW-1185">Reference proteome</keyword>
<dbReference type="EMBL" id="NRRU01000047">
    <property type="protein sequence ID" value="MBK1713797.1"/>
    <property type="molecule type" value="Genomic_DNA"/>
</dbReference>
<dbReference type="RefSeq" id="WP_200378984.1">
    <property type="nucleotide sequence ID" value="NZ_NRRU01000047.1"/>
</dbReference>
<proteinExistence type="predicted"/>
<name>A0ABS1DUT5_RUBGE</name>
<comment type="caution">
    <text evidence="2">The sequence shown here is derived from an EMBL/GenBank/DDBJ whole genome shotgun (WGS) entry which is preliminary data.</text>
</comment>
<evidence type="ECO:0000313" key="3">
    <source>
        <dbReference type="Proteomes" id="UP001041814"/>
    </source>
</evidence>